<evidence type="ECO:0000313" key="1">
    <source>
        <dbReference type="EMBL" id="KAF6023561.1"/>
    </source>
</evidence>
<dbReference type="EMBL" id="VXIV02002698">
    <property type="protein sequence ID" value="KAF6023561.1"/>
    <property type="molecule type" value="Genomic_DNA"/>
</dbReference>
<accession>A0A7J7JD72</accession>
<gene>
    <name evidence="1" type="ORF">EB796_018131</name>
</gene>
<name>A0A7J7JD72_BUGNE</name>
<proteinExistence type="predicted"/>
<dbReference type="Proteomes" id="UP000593567">
    <property type="component" value="Unassembled WGS sequence"/>
</dbReference>
<evidence type="ECO:0000313" key="2">
    <source>
        <dbReference type="Proteomes" id="UP000593567"/>
    </source>
</evidence>
<dbReference type="AlphaFoldDB" id="A0A7J7JD72"/>
<organism evidence="1 2">
    <name type="scientific">Bugula neritina</name>
    <name type="common">Brown bryozoan</name>
    <name type="synonym">Sertularia neritina</name>
    <dbReference type="NCBI Taxonomy" id="10212"/>
    <lineage>
        <taxon>Eukaryota</taxon>
        <taxon>Metazoa</taxon>
        <taxon>Spiralia</taxon>
        <taxon>Lophotrochozoa</taxon>
        <taxon>Bryozoa</taxon>
        <taxon>Gymnolaemata</taxon>
        <taxon>Cheilostomatida</taxon>
        <taxon>Flustrina</taxon>
        <taxon>Buguloidea</taxon>
        <taxon>Bugulidae</taxon>
        <taxon>Bugula</taxon>
    </lineage>
</organism>
<keyword evidence="2" id="KW-1185">Reference proteome</keyword>
<sequence>MRLILAMNSDYSTVQNQNDLTTPDNTQPQIPRRVRSASLLPTLQRKTYNTTTLISFHNKELHRQARSATSVDISLLNFPV</sequence>
<protein>
    <submittedName>
        <fullName evidence="1">Uncharacterized protein</fullName>
    </submittedName>
</protein>
<comment type="caution">
    <text evidence="1">The sequence shown here is derived from an EMBL/GenBank/DDBJ whole genome shotgun (WGS) entry which is preliminary data.</text>
</comment>
<reference evidence="1" key="1">
    <citation type="submission" date="2020-06" db="EMBL/GenBank/DDBJ databases">
        <title>Draft genome of Bugula neritina, a colonial animal packing powerful symbionts and potential medicines.</title>
        <authorList>
            <person name="Rayko M."/>
        </authorList>
    </citation>
    <scope>NUCLEOTIDE SEQUENCE [LARGE SCALE GENOMIC DNA]</scope>
    <source>
        <strain evidence="1">Kwan_BN1</strain>
    </source>
</reference>